<dbReference type="InterPro" id="IPR008901">
    <property type="entry name" value="ACER"/>
</dbReference>
<evidence type="ECO:0000256" key="2">
    <source>
        <dbReference type="ARBA" id="ARBA00009780"/>
    </source>
</evidence>
<feature type="transmembrane region" description="Helical" evidence="9">
    <location>
        <begin position="285"/>
        <end position="305"/>
    </location>
</feature>
<keyword evidence="5 9" id="KW-1133">Transmembrane helix</keyword>
<dbReference type="Pfam" id="PF05875">
    <property type="entry name" value="Ceramidase"/>
    <property type="match status" value="1"/>
</dbReference>
<dbReference type="GO" id="GO:0046514">
    <property type="term" value="P:ceramide catabolic process"/>
    <property type="evidence" value="ECO:0007669"/>
    <property type="project" value="TreeGrafter"/>
</dbReference>
<comment type="cofactor">
    <cofactor evidence="8">
        <name>Zn(2+)</name>
        <dbReference type="ChEBI" id="CHEBI:29105"/>
    </cofactor>
</comment>
<keyword evidence="7" id="KW-0479">Metal-binding</keyword>
<evidence type="ECO:0000256" key="4">
    <source>
        <dbReference type="ARBA" id="ARBA00022801"/>
    </source>
</evidence>
<keyword evidence="11" id="KW-1185">Reference proteome</keyword>
<gene>
    <name evidence="10" type="ORF">INT45_000607</name>
</gene>
<dbReference type="GO" id="GO:0016811">
    <property type="term" value="F:hydrolase activity, acting on carbon-nitrogen (but not peptide) bonds, in linear amides"/>
    <property type="evidence" value="ECO:0007669"/>
    <property type="project" value="InterPro"/>
</dbReference>
<dbReference type="OrthoDB" id="187171at2759"/>
<feature type="binding site" evidence="7">
    <location>
        <position position="168"/>
    </location>
    <ligand>
        <name>Ca(2+)</name>
        <dbReference type="ChEBI" id="CHEBI:29108"/>
    </ligand>
</feature>
<accession>A0A8H7SA05</accession>
<keyword evidence="4" id="KW-0378">Hydrolase</keyword>
<evidence type="ECO:0000313" key="10">
    <source>
        <dbReference type="EMBL" id="KAG2226439.1"/>
    </source>
</evidence>
<evidence type="ECO:0000256" key="1">
    <source>
        <dbReference type="ARBA" id="ARBA00004141"/>
    </source>
</evidence>
<keyword evidence="3 9" id="KW-0812">Transmembrane</keyword>
<reference evidence="10 11" key="1">
    <citation type="submission" date="2020-12" db="EMBL/GenBank/DDBJ databases">
        <title>Metabolic potential, ecology and presence of endohyphal bacteria is reflected in genomic diversity of Mucoromycotina.</title>
        <authorList>
            <person name="Muszewska A."/>
            <person name="Okrasinska A."/>
            <person name="Steczkiewicz K."/>
            <person name="Drgas O."/>
            <person name="Orlowska M."/>
            <person name="Perlinska-Lenart U."/>
            <person name="Aleksandrzak-Piekarczyk T."/>
            <person name="Szatraj K."/>
            <person name="Zielenkiewicz U."/>
            <person name="Pilsyk S."/>
            <person name="Malc E."/>
            <person name="Mieczkowski P."/>
            <person name="Kruszewska J.S."/>
            <person name="Biernat P."/>
            <person name="Pawlowska J."/>
        </authorList>
    </citation>
    <scope>NUCLEOTIDE SEQUENCE [LARGE SCALE GENOMIC DNA]</scope>
    <source>
        <strain evidence="10 11">CBS 142.35</strain>
    </source>
</reference>
<dbReference type="GO" id="GO:0005789">
    <property type="term" value="C:endoplasmic reticulum membrane"/>
    <property type="evidence" value="ECO:0007669"/>
    <property type="project" value="TreeGrafter"/>
</dbReference>
<evidence type="ECO:0000256" key="3">
    <source>
        <dbReference type="ARBA" id="ARBA00022692"/>
    </source>
</evidence>
<dbReference type="EMBL" id="JAEPRB010000017">
    <property type="protein sequence ID" value="KAG2226439.1"/>
    <property type="molecule type" value="Genomic_DNA"/>
</dbReference>
<keyword evidence="8" id="KW-0862">Zinc</keyword>
<dbReference type="Proteomes" id="UP000646827">
    <property type="component" value="Unassembled WGS sequence"/>
</dbReference>
<proteinExistence type="inferred from homology"/>
<name>A0A8H7SA05_9FUNG</name>
<evidence type="ECO:0000256" key="5">
    <source>
        <dbReference type="ARBA" id="ARBA00022989"/>
    </source>
</evidence>
<evidence type="ECO:0000256" key="9">
    <source>
        <dbReference type="SAM" id="Phobius"/>
    </source>
</evidence>
<organism evidence="10 11">
    <name type="scientific">Circinella minor</name>
    <dbReference type="NCBI Taxonomy" id="1195481"/>
    <lineage>
        <taxon>Eukaryota</taxon>
        <taxon>Fungi</taxon>
        <taxon>Fungi incertae sedis</taxon>
        <taxon>Mucoromycota</taxon>
        <taxon>Mucoromycotina</taxon>
        <taxon>Mucoromycetes</taxon>
        <taxon>Mucorales</taxon>
        <taxon>Lichtheimiaceae</taxon>
        <taxon>Circinella</taxon>
    </lineage>
</organism>
<dbReference type="GO" id="GO:0046872">
    <property type="term" value="F:metal ion binding"/>
    <property type="evidence" value="ECO:0007669"/>
    <property type="project" value="UniProtKB-KW"/>
</dbReference>
<evidence type="ECO:0000313" key="11">
    <source>
        <dbReference type="Proteomes" id="UP000646827"/>
    </source>
</evidence>
<keyword evidence="7" id="KW-0106">Calcium</keyword>
<evidence type="ECO:0000256" key="6">
    <source>
        <dbReference type="ARBA" id="ARBA00023136"/>
    </source>
</evidence>
<comment type="caution">
    <text evidence="10">The sequence shown here is derived from an EMBL/GenBank/DDBJ whole genome shotgun (WGS) entry which is preliminary data.</text>
</comment>
<protein>
    <submittedName>
        <fullName evidence="10">Uncharacterized protein</fullName>
    </submittedName>
</protein>
<keyword evidence="6 9" id="KW-0472">Membrane</keyword>
<comment type="similarity">
    <text evidence="2">Belongs to the alkaline ceramidase family.</text>
</comment>
<dbReference type="AlphaFoldDB" id="A0A8H7SA05"/>
<dbReference type="GO" id="GO:0046513">
    <property type="term" value="P:ceramide biosynthetic process"/>
    <property type="evidence" value="ECO:0007669"/>
    <property type="project" value="TreeGrafter"/>
</dbReference>
<feature type="binding site" evidence="7">
    <location>
        <position position="179"/>
    </location>
    <ligand>
        <name>Ca(2+)</name>
        <dbReference type="ChEBI" id="CHEBI:29108"/>
    </ligand>
</feature>
<comment type="subcellular location">
    <subcellularLocation>
        <location evidence="1">Membrane</location>
        <topology evidence="1">Multi-pass membrane protein</topology>
    </subcellularLocation>
</comment>
<sequence>MLYRTIRRIITVSRAEATQGTRKRPMPVVLVGTKITSTLTQQWQNRLSELGFDSAIAQLDTNKETNEQGNVNTKINEMGMFPPVLIGHGEAAWRLCQKYVANEPLSGLVLINGPSSIDAQTLPSFEFEPYFPILAVTQAPNFLIEDEIDIINDNNTNNQEEEMNQACEENYTHSYYVAEFWNTISSLAMVILGLLGVILHHGSIGWRLTGSYFLIVVVGIGSVLFHATLQFEHQMWDEVPMVWTACYLFYVLLNEHGYRGPLYAIGITIYCALATYVTSQSTGKIQFIMFQSSFGCVMWSCLWFVWKMYRATKSQEIIRLFHRGAQFLALALGVWLFDKNLCFVYEKFNLFNPQLHAW</sequence>
<feature type="binding site" evidence="8">
    <location>
        <position position="226"/>
    </location>
    <ligand>
        <name>Zn(2+)</name>
        <dbReference type="ChEBI" id="CHEBI:29105"/>
        <note>catalytic</note>
    </ligand>
</feature>
<evidence type="ECO:0000256" key="7">
    <source>
        <dbReference type="PIRSR" id="PIRSR608901-1"/>
    </source>
</evidence>
<feature type="binding site" evidence="7">
    <location>
        <position position="170"/>
    </location>
    <ligand>
        <name>Ca(2+)</name>
        <dbReference type="ChEBI" id="CHEBI:29108"/>
    </ligand>
</feature>
<feature type="binding site" evidence="8">
    <location>
        <position position="356"/>
    </location>
    <ligand>
        <name>Zn(2+)</name>
        <dbReference type="ChEBI" id="CHEBI:29105"/>
        <note>catalytic</note>
    </ligand>
</feature>
<evidence type="ECO:0000256" key="8">
    <source>
        <dbReference type="PIRSR" id="PIRSR608901-2"/>
    </source>
</evidence>
<dbReference type="PANTHER" id="PTHR46187">
    <property type="entry name" value="ALKALINE CERAMIDASE 3"/>
    <property type="match status" value="1"/>
</dbReference>
<feature type="transmembrane region" description="Helical" evidence="9">
    <location>
        <begin position="180"/>
        <end position="199"/>
    </location>
</feature>
<feature type="transmembrane region" description="Helical" evidence="9">
    <location>
        <begin position="211"/>
        <end position="229"/>
    </location>
</feature>
<feature type="transmembrane region" description="Helical" evidence="9">
    <location>
        <begin position="317"/>
        <end position="337"/>
    </location>
</feature>
<dbReference type="PANTHER" id="PTHR46187:SF3">
    <property type="entry name" value="ALKALINE CERAMIDASE 3"/>
    <property type="match status" value="1"/>
</dbReference>
<feature type="transmembrane region" description="Helical" evidence="9">
    <location>
        <begin position="260"/>
        <end position="279"/>
    </location>
</feature>